<dbReference type="EMBL" id="OX458333">
    <property type="protein sequence ID" value="CAI8872364.1"/>
    <property type="molecule type" value="Genomic_DNA"/>
</dbReference>
<accession>A0ABM9I3Q6</accession>
<dbReference type="PANTHER" id="PTHR43350">
    <property type="entry name" value="NAD-DEPENDENT ALCOHOL DEHYDROGENASE"/>
    <property type="match status" value="1"/>
</dbReference>
<comment type="cofactor">
    <cofactor evidence="1">
        <name>Zn(2+)</name>
        <dbReference type="ChEBI" id="CHEBI:29105"/>
    </cofactor>
</comment>
<evidence type="ECO:0000313" key="7">
    <source>
        <dbReference type="EMBL" id="CAI8872364.1"/>
    </source>
</evidence>
<dbReference type="RefSeq" id="WP_026611276.1">
    <property type="nucleotide sequence ID" value="NZ_OX458333.1"/>
</dbReference>
<dbReference type="SUPFAM" id="SSF50129">
    <property type="entry name" value="GroES-like"/>
    <property type="match status" value="1"/>
</dbReference>
<evidence type="ECO:0000259" key="6">
    <source>
        <dbReference type="Pfam" id="PF00107"/>
    </source>
</evidence>
<feature type="domain" description="Alcohol dehydrogenase-like C-terminal" evidence="6">
    <location>
        <begin position="159"/>
        <end position="279"/>
    </location>
</feature>
<dbReference type="Pfam" id="PF00107">
    <property type="entry name" value="ADH_zinc_N"/>
    <property type="match status" value="1"/>
</dbReference>
<dbReference type="Gene3D" id="3.40.50.720">
    <property type="entry name" value="NAD(P)-binding Rossmann-like Domain"/>
    <property type="match status" value="1"/>
</dbReference>
<evidence type="ECO:0000256" key="5">
    <source>
        <dbReference type="ARBA" id="ARBA00023002"/>
    </source>
</evidence>
<evidence type="ECO:0000256" key="2">
    <source>
        <dbReference type="ARBA" id="ARBA00008072"/>
    </source>
</evidence>
<keyword evidence="3" id="KW-0479">Metal-binding</keyword>
<dbReference type="Gene3D" id="3.90.180.10">
    <property type="entry name" value="Medium-chain alcohol dehydrogenases, catalytic domain"/>
    <property type="match status" value="2"/>
</dbReference>
<dbReference type="CDD" id="cd08255">
    <property type="entry name" value="2-desacetyl-2-hydroxyethyl_bacteriochlorophyllide_like"/>
    <property type="match status" value="1"/>
</dbReference>
<dbReference type="InterPro" id="IPR013149">
    <property type="entry name" value="ADH-like_C"/>
</dbReference>
<comment type="similarity">
    <text evidence="2">Belongs to the zinc-containing alcohol dehydrogenase family.</text>
</comment>
<sequence length="341" mass="37799">MRVKAIYHVAPRTVAEQEVDLPAPRNGELLIKALCSAISPGTESLIFRGEVPSDQPQDISIGSLQGSFSYPFRYGYALVGEVAAVGSDEDREWLGRRVFAYHPHQNYAVVDKKDCLIVPEDIPAERALFLANMESALNLVFDTAPLPGERIMVFGQGIVGLLVTAILARFPLEELITADPVAMRRQKSVELGAALSINPEVKREFAALKDCLFYEGLDGLDAAIEVSGNLAALNQAIELTGFAGRVIIGSWYGQSEVPLDLGSHFHRQRIRLISSQVSTIDPRLSGRWTKKRRLDLAWQWLTEIRAERLITHHFSPSACQDAFELIDSKRAGVLQPVFEYT</sequence>
<dbReference type="InterPro" id="IPR011032">
    <property type="entry name" value="GroES-like_sf"/>
</dbReference>
<keyword evidence="8" id="KW-1185">Reference proteome</keyword>
<name>A0ABM9I3Q6_9GAMM</name>
<evidence type="ECO:0000256" key="3">
    <source>
        <dbReference type="ARBA" id="ARBA00022723"/>
    </source>
</evidence>
<evidence type="ECO:0000313" key="8">
    <source>
        <dbReference type="Proteomes" id="UP001162030"/>
    </source>
</evidence>
<gene>
    <name evidence="7" type="ORF">MSZNOR_2903</name>
</gene>
<organism evidence="7 8">
    <name type="scientific">Methylocaldum szegediense</name>
    <dbReference type="NCBI Taxonomy" id="73780"/>
    <lineage>
        <taxon>Bacteria</taxon>
        <taxon>Pseudomonadati</taxon>
        <taxon>Pseudomonadota</taxon>
        <taxon>Gammaproteobacteria</taxon>
        <taxon>Methylococcales</taxon>
        <taxon>Methylococcaceae</taxon>
        <taxon>Methylocaldum</taxon>
    </lineage>
</organism>
<dbReference type="PANTHER" id="PTHR43350:SF19">
    <property type="entry name" value="D-GULOSIDE 3-DEHYDROGENASE"/>
    <property type="match status" value="1"/>
</dbReference>
<dbReference type="InterPro" id="IPR036291">
    <property type="entry name" value="NAD(P)-bd_dom_sf"/>
</dbReference>
<evidence type="ECO:0000256" key="4">
    <source>
        <dbReference type="ARBA" id="ARBA00022833"/>
    </source>
</evidence>
<keyword evidence="4" id="KW-0862">Zinc</keyword>
<dbReference type="Proteomes" id="UP001162030">
    <property type="component" value="Chromosome"/>
</dbReference>
<evidence type="ECO:0000256" key="1">
    <source>
        <dbReference type="ARBA" id="ARBA00001947"/>
    </source>
</evidence>
<keyword evidence="5" id="KW-0560">Oxidoreductase</keyword>
<reference evidence="7 8" key="1">
    <citation type="submission" date="2023-03" db="EMBL/GenBank/DDBJ databases">
        <authorList>
            <person name="Pearce D."/>
        </authorList>
    </citation>
    <scope>NUCLEOTIDE SEQUENCE [LARGE SCALE GENOMIC DNA]</scope>
    <source>
        <strain evidence="7">Msz</strain>
    </source>
</reference>
<proteinExistence type="inferred from homology"/>
<protein>
    <submittedName>
        <fullName evidence="7">2-desacetyl-2-hydroxyethyl bacteriochlorophyllide A dehydrogenase</fullName>
    </submittedName>
</protein>
<dbReference type="SUPFAM" id="SSF51735">
    <property type="entry name" value="NAD(P)-binding Rossmann-fold domains"/>
    <property type="match status" value="1"/>
</dbReference>